<dbReference type="Gene3D" id="3.30.1330.20">
    <property type="entry name" value="Tubulin/FtsZ, C-terminal domain"/>
    <property type="match status" value="1"/>
</dbReference>
<dbReference type="EMBL" id="CATOUU010000171">
    <property type="protein sequence ID" value="CAI9919065.1"/>
    <property type="molecule type" value="Genomic_DNA"/>
</dbReference>
<accession>A0AA86NH42</accession>
<evidence type="ECO:0000256" key="4">
    <source>
        <dbReference type="ARBA" id="ARBA00022801"/>
    </source>
</evidence>
<evidence type="ECO:0000256" key="5">
    <source>
        <dbReference type="ARBA" id="ARBA00023134"/>
    </source>
</evidence>
<comment type="caution">
    <text evidence="8">The sequence shown here is derived from an EMBL/GenBank/DDBJ whole genome shotgun (WGS) entry which is preliminary data.</text>
</comment>
<dbReference type="GO" id="GO:0005874">
    <property type="term" value="C:microtubule"/>
    <property type="evidence" value="ECO:0007669"/>
    <property type="project" value="UniProtKB-KW"/>
</dbReference>
<dbReference type="Gene3D" id="1.10.287.600">
    <property type="entry name" value="Helix hairpin bin"/>
    <property type="match status" value="1"/>
</dbReference>
<keyword evidence="10" id="KW-1185">Reference proteome</keyword>
<keyword evidence="2" id="KW-0493">Microtubule</keyword>
<dbReference type="GO" id="GO:0007017">
    <property type="term" value="P:microtubule-based process"/>
    <property type="evidence" value="ECO:0007669"/>
    <property type="project" value="InterPro"/>
</dbReference>
<reference evidence="9 10" key="2">
    <citation type="submission" date="2024-07" db="EMBL/GenBank/DDBJ databases">
        <authorList>
            <person name="Akdeniz Z."/>
        </authorList>
    </citation>
    <scope>NUCLEOTIDE SEQUENCE [LARGE SCALE GENOMIC DNA]</scope>
</reference>
<evidence type="ECO:0000259" key="7">
    <source>
        <dbReference type="Pfam" id="PF03953"/>
    </source>
</evidence>
<comment type="catalytic activity">
    <reaction evidence="6">
        <text>GTP + H2O = GDP + phosphate + H(+)</text>
        <dbReference type="Rhea" id="RHEA:19669"/>
        <dbReference type="ChEBI" id="CHEBI:15377"/>
        <dbReference type="ChEBI" id="CHEBI:15378"/>
        <dbReference type="ChEBI" id="CHEBI:37565"/>
        <dbReference type="ChEBI" id="CHEBI:43474"/>
        <dbReference type="ChEBI" id="CHEBI:58189"/>
    </reaction>
    <physiologicalReaction direction="left-to-right" evidence="6">
        <dbReference type="Rhea" id="RHEA:19670"/>
    </physiologicalReaction>
</comment>
<dbReference type="GO" id="GO:0005525">
    <property type="term" value="F:GTP binding"/>
    <property type="evidence" value="ECO:0007669"/>
    <property type="project" value="UniProtKB-KW"/>
</dbReference>
<keyword evidence="5" id="KW-0342">GTP-binding</keyword>
<dbReference type="EMBL" id="CAXDID020000008">
    <property type="protein sequence ID" value="CAL5977388.1"/>
    <property type="molecule type" value="Genomic_DNA"/>
</dbReference>
<dbReference type="PRINTS" id="PR01162">
    <property type="entry name" value="ALPHATUBULIN"/>
</dbReference>
<name>A0AA86NH42_9EUKA</name>
<dbReference type="Proteomes" id="UP001642409">
    <property type="component" value="Unassembled WGS sequence"/>
</dbReference>
<evidence type="ECO:0000313" key="10">
    <source>
        <dbReference type="Proteomes" id="UP001642409"/>
    </source>
</evidence>
<dbReference type="InterPro" id="IPR000217">
    <property type="entry name" value="Tubulin"/>
</dbReference>
<dbReference type="InterPro" id="IPR008280">
    <property type="entry name" value="Tub_FtsZ_C"/>
</dbReference>
<dbReference type="AlphaFoldDB" id="A0AA86NH42"/>
<organism evidence="8">
    <name type="scientific">Hexamita inflata</name>
    <dbReference type="NCBI Taxonomy" id="28002"/>
    <lineage>
        <taxon>Eukaryota</taxon>
        <taxon>Metamonada</taxon>
        <taxon>Diplomonadida</taxon>
        <taxon>Hexamitidae</taxon>
        <taxon>Hexamitinae</taxon>
        <taxon>Hexamita</taxon>
    </lineage>
</organism>
<dbReference type="InterPro" id="IPR018316">
    <property type="entry name" value="Tubulin/FtsZ_2-layer-sand-dom"/>
</dbReference>
<evidence type="ECO:0000256" key="2">
    <source>
        <dbReference type="ARBA" id="ARBA00022701"/>
    </source>
</evidence>
<evidence type="ECO:0000256" key="6">
    <source>
        <dbReference type="ARBA" id="ARBA00049117"/>
    </source>
</evidence>
<evidence type="ECO:0000256" key="1">
    <source>
        <dbReference type="ARBA" id="ARBA00009636"/>
    </source>
</evidence>
<sequence length="149" mass="17187">MIGCNSDNHKYMECCIIYQGPRSNSFLKDVSPMWAYIKTLHTLKFVDWCPSGCKIGLVYQEPKYYPNSDLATVSRTCFMLANNTAISHVWNRIGTTFDLGFRERAYVHSFVQNGMEEGEFNSAREDLDALEADYDEIMEECYNDGEDNE</sequence>
<keyword evidence="3" id="KW-0547">Nucleotide-binding</keyword>
<dbReference type="PANTHER" id="PTHR11588">
    <property type="entry name" value="TUBULIN"/>
    <property type="match status" value="1"/>
</dbReference>
<keyword evidence="4" id="KW-0378">Hydrolase</keyword>
<dbReference type="InterPro" id="IPR037103">
    <property type="entry name" value="Tubulin/FtsZ-like_C"/>
</dbReference>
<evidence type="ECO:0000256" key="3">
    <source>
        <dbReference type="ARBA" id="ARBA00022741"/>
    </source>
</evidence>
<dbReference type="InterPro" id="IPR002452">
    <property type="entry name" value="Alpha_tubulin"/>
</dbReference>
<dbReference type="SUPFAM" id="SSF55307">
    <property type="entry name" value="Tubulin C-terminal domain-like"/>
    <property type="match status" value="1"/>
</dbReference>
<protein>
    <submittedName>
        <fullName evidence="8">Alpha-tubulin</fullName>
    </submittedName>
</protein>
<feature type="domain" description="Tubulin/FtsZ 2-layer sandwich" evidence="7">
    <location>
        <begin position="1"/>
        <end position="93"/>
    </location>
</feature>
<gene>
    <name evidence="9" type="ORF">HINF_LOCUS4274</name>
    <name evidence="8" type="ORF">HINF_LOCUS6710</name>
</gene>
<evidence type="ECO:0000313" key="8">
    <source>
        <dbReference type="EMBL" id="CAI9919065.1"/>
    </source>
</evidence>
<reference evidence="8" key="1">
    <citation type="submission" date="2023-06" db="EMBL/GenBank/DDBJ databases">
        <authorList>
            <person name="Kurt Z."/>
        </authorList>
    </citation>
    <scope>NUCLEOTIDE SEQUENCE</scope>
</reference>
<dbReference type="GO" id="GO:0005200">
    <property type="term" value="F:structural constituent of cytoskeleton"/>
    <property type="evidence" value="ECO:0007669"/>
    <property type="project" value="InterPro"/>
</dbReference>
<dbReference type="GO" id="GO:0016787">
    <property type="term" value="F:hydrolase activity"/>
    <property type="evidence" value="ECO:0007669"/>
    <property type="project" value="UniProtKB-KW"/>
</dbReference>
<dbReference type="Pfam" id="PF03953">
    <property type="entry name" value="Tubulin_C"/>
    <property type="match status" value="1"/>
</dbReference>
<dbReference type="InterPro" id="IPR023123">
    <property type="entry name" value="Tubulin_C"/>
</dbReference>
<evidence type="ECO:0000313" key="9">
    <source>
        <dbReference type="EMBL" id="CAL5977388.1"/>
    </source>
</evidence>
<proteinExistence type="inferred from homology"/>
<comment type="similarity">
    <text evidence="1">Belongs to the tubulin family.</text>
</comment>